<accession>A0ACC2ZUA6</accession>
<sequence length="407" mass="44150">MADSKKPNRCDEIEKENINRSDTNGTQCADGGEIGTASNGSSEVPCANNQPQPIHVQVPEQILTQASLGEQTDSETPVPSTDSFSADTEASVVVLTPSTKSSEIVDHGLDASRENAETDAQAKETQQDPVFDRARSKSPENSEEPGIYRKRTLDETAKAAKSSSSQEATLSRCPGPRDSTIKGETPSLGLLETIASDGENERELPTVGEPVIRRELGDDGIVIGTLVPPAKHRKVDLARAKGSIGGLGTQPEQDSVPKGNVPYIGAPQVDSSSSWGDKRKESKPSGGQYASFLREHPGSKHDKDGPPDDEDAEEIRLEEKEPRPRRGHGFQYILPKKVKDKQQVDSDYHNNRKDSNRGEKNNGEERDGSEQCGDIEERDDNEERDGDEEFDDNNTKDNPPKGQGTGA</sequence>
<protein>
    <submittedName>
        <fullName evidence="1">Uncharacterized protein</fullName>
    </submittedName>
</protein>
<proteinExistence type="predicted"/>
<organism evidence="1 2">
    <name type="scientific">Neophaeococcomyces mojaviensis</name>
    <dbReference type="NCBI Taxonomy" id="3383035"/>
    <lineage>
        <taxon>Eukaryota</taxon>
        <taxon>Fungi</taxon>
        <taxon>Dikarya</taxon>
        <taxon>Ascomycota</taxon>
        <taxon>Pezizomycotina</taxon>
        <taxon>Eurotiomycetes</taxon>
        <taxon>Chaetothyriomycetidae</taxon>
        <taxon>Chaetothyriales</taxon>
        <taxon>Chaetothyriales incertae sedis</taxon>
        <taxon>Neophaeococcomyces</taxon>
    </lineage>
</organism>
<dbReference type="EMBL" id="JAPDRQ010000271">
    <property type="protein sequence ID" value="KAJ9651228.1"/>
    <property type="molecule type" value="Genomic_DNA"/>
</dbReference>
<reference evidence="1" key="1">
    <citation type="submission" date="2022-10" db="EMBL/GenBank/DDBJ databases">
        <title>Culturing micro-colonial fungi from biological soil crusts in the Mojave desert and describing Neophaeococcomyces mojavensis, and introducing the new genera and species Taxawa tesnikishii.</title>
        <authorList>
            <person name="Kurbessoian T."/>
            <person name="Stajich J.E."/>
        </authorList>
    </citation>
    <scope>NUCLEOTIDE SEQUENCE</scope>
    <source>
        <strain evidence="1">JES_112</strain>
    </source>
</reference>
<comment type="caution">
    <text evidence="1">The sequence shown here is derived from an EMBL/GenBank/DDBJ whole genome shotgun (WGS) entry which is preliminary data.</text>
</comment>
<evidence type="ECO:0000313" key="2">
    <source>
        <dbReference type="Proteomes" id="UP001172386"/>
    </source>
</evidence>
<keyword evidence="2" id="KW-1185">Reference proteome</keyword>
<gene>
    <name evidence="1" type="ORF">H2198_009483</name>
</gene>
<dbReference type="Proteomes" id="UP001172386">
    <property type="component" value="Unassembled WGS sequence"/>
</dbReference>
<evidence type="ECO:0000313" key="1">
    <source>
        <dbReference type="EMBL" id="KAJ9651228.1"/>
    </source>
</evidence>
<name>A0ACC2ZUA6_9EURO</name>